<accession>C5K4L3</accession>
<dbReference type="GeneID" id="9054148"/>
<reference evidence="1 2" key="1">
    <citation type="submission" date="2008-07" db="EMBL/GenBank/DDBJ databases">
        <authorList>
            <person name="El-Sayed N."/>
            <person name="Caler E."/>
            <person name="Inman J."/>
            <person name="Amedeo P."/>
            <person name="Hass B."/>
            <person name="Wortman J."/>
        </authorList>
    </citation>
    <scope>NUCLEOTIDE SEQUENCE [LARGE SCALE GENOMIC DNA]</scope>
    <source>
        <strain evidence="2">ATCC 50983 / TXsc</strain>
    </source>
</reference>
<evidence type="ECO:0000313" key="2">
    <source>
        <dbReference type="Proteomes" id="UP000007800"/>
    </source>
</evidence>
<proteinExistence type="predicted"/>
<keyword evidence="2" id="KW-1185">Reference proteome</keyword>
<protein>
    <submittedName>
        <fullName evidence="1">Uncharacterized protein</fullName>
    </submittedName>
</protein>
<gene>
    <name evidence="1" type="ORF">Pmar_PMAR001561</name>
</gene>
<dbReference type="RefSeq" id="XP_002788784.1">
    <property type="nucleotide sequence ID" value="XM_002788738.1"/>
</dbReference>
<dbReference type="EMBL" id="GG670550">
    <property type="protein sequence ID" value="EER20580.1"/>
    <property type="molecule type" value="Genomic_DNA"/>
</dbReference>
<dbReference type="OrthoDB" id="440879at2759"/>
<dbReference type="OMA" id="HAVKERC"/>
<dbReference type="Proteomes" id="UP000007800">
    <property type="component" value="Unassembled WGS sequence"/>
</dbReference>
<dbReference type="AlphaFoldDB" id="C5K4L3"/>
<organism evidence="2">
    <name type="scientific">Perkinsus marinus (strain ATCC 50983 / TXsc)</name>
    <dbReference type="NCBI Taxonomy" id="423536"/>
    <lineage>
        <taxon>Eukaryota</taxon>
        <taxon>Sar</taxon>
        <taxon>Alveolata</taxon>
        <taxon>Perkinsozoa</taxon>
        <taxon>Perkinsea</taxon>
        <taxon>Perkinsida</taxon>
        <taxon>Perkinsidae</taxon>
        <taxon>Perkinsus</taxon>
    </lineage>
</organism>
<dbReference type="InParanoid" id="C5K4L3"/>
<evidence type="ECO:0000313" key="1">
    <source>
        <dbReference type="EMBL" id="EER20580.1"/>
    </source>
</evidence>
<name>C5K4L3_PERM5</name>
<sequence>MLGIVNKLYNHAKPSAESSSKTSIYVRHCRALQEQNVRRSAYFDGALEGNSCSRLLRAVALDKIPFAKKALPFVEALKAFYHFQQKCLGNRRLPGWKESINEFGTAWDATGLAPTLKVHIVLHHVEQYLSYYESLPDAGLGISSEQSGEALHARLQRVWDLRFKVDPKNKIFPDRLMDCMVSYNWNLKWDEAERMGEVGDDDSQICSLESDSETDGVEKLVRVELRAHHH</sequence>